<dbReference type="Proteomes" id="UP000269226">
    <property type="component" value="Chromosome"/>
</dbReference>
<name>A0A2Z5Y260_9ENTE</name>
<organism evidence="1 2">
    <name type="scientific">Melissococcus plutonius</name>
    <dbReference type="NCBI Taxonomy" id="33970"/>
    <lineage>
        <taxon>Bacteria</taxon>
        <taxon>Bacillati</taxon>
        <taxon>Bacillota</taxon>
        <taxon>Bacilli</taxon>
        <taxon>Lactobacillales</taxon>
        <taxon>Enterococcaceae</taxon>
        <taxon>Melissococcus</taxon>
    </lineage>
</organism>
<accession>A0A2Z5Y260</accession>
<dbReference type="AlphaFoldDB" id="A0A2Z5Y260"/>
<dbReference type="EMBL" id="AP018492">
    <property type="protein sequence ID" value="BBC60891.1"/>
    <property type="molecule type" value="Genomic_DNA"/>
</dbReference>
<protein>
    <submittedName>
        <fullName evidence="1">Uncharacterized protein</fullName>
    </submittedName>
</protein>
<proteinExistence type="predicted"/>
<reference evidence="1 2" key="1">
    <citation type="submission" date="2018-01" db="EMBL/GenBank/DDBJ databases">
        <title>Whole genome sequence of Melissococcus plutonius DAT561.</title>
        <authorList>
            <person name="Okumura K."/>
            <person name="Takamatsu D."/>
            <person name="Okura M."/>
        </authorList>
    </citation>
    <scope>NUCLEOTIDE SEQUENCE [LARGE SCALE GENOMIC DNA]</scope>
    <source>
        <strain evidence="1 2">DAT561</strain>
    </source>
</reference>
<sequence length="44" mass="5319">MLTIKTTLPFYISYIYYTKKIIRNIPILQFKSKNSSHKKLDKIK</sequence>
<evidence type="ECO:0000313" key="2">
    <source>
        <dbReference type="Proteomes" id="UP000269226"/>
    </source>
</evidence>
<gene>
    <name evidence="1" type="ORF">DAT561_0775</name>
</gene>
<evidence type="ECO:0000313" key="1">
    <source>
        <dbReference type="EMBL" id="BBC60891.1"/>
    </source>
</evidence>